<evidence type="ECO:0000256" key="1">
    <source>
        <dbReference type="ARBA" id="ARBA00023157"/>
    </source>
</evidence>
<dbReference type="GO" id="GO:0005615">
    <property type="term" value="C:extracellular space"/>
    <property type="evidence" value="ECO:0007669"/>
    <property type="project" value="TreeGrafter"/>
</dbReference>
<dbReference type="EMBL" id="CH477486">
    <property type="protein sequence ID" value="EAT40145.1"/>
    <property type="molecule type" value="Genomic_DNA"/>
</dbReference>
<keyword evidence="1" id="KW-1015">Disulfide bond</keyword>
<organism evidence="4 5">
    <name type="scientific">Aedes aegypti</name>
    <name type="common">Yellowfever mosquito</name>
    <name type="synonym">Culex aegypti</name>
    <dbReference type="NCBI Taxonomy" id="7159"/>
    <lineage>
        <taxon>Eukaryota</taxon>
        <taxon>Metazoa</taxon>
        <taxon>Ecdysozoa</taxon>
        <taxon>Arthropoda</taxon>
        <taxon>Hexapoda</taxon>
        <taxon>Insecta</taxon>
        <taxon>Pterygota</taxon>
        <taxon>Neoptera</taxon>
        <taxon>Endopterygota</taxon>
        <taxon>Diptera</taxon>
        <taxon>Nematocera</taxon>
        <taxon>Culicoidea</taxon>
        <taxon>Culicidae</taxon>
        <taxon>Culicinae</taxon>
        <taxon>Aedini</taxon>
        <taxon>Aedes</taxon>
        <taxon>Stegomyia</taxon>
    </lineage>
</organism>
<feature type="signal peptide" evidence="2">
    <location>
        <begin position="1"/>
        <end position="23"/>
    </location>
</feature>
<dbReference type="InterPro" id="IPR014716">
    <property type="entry name" value="Fibrinogen_a/b/g_C_1"/>
</dbReference>
<proteinExistence type="predicted"/>
<dbReference type="KEGG" id="aag:5570143"/>
<dbReference type="Pfam" id="PF00147">
    <property type="entry name" value="Fibrinogen_C"/>
    <property type="match status" value="1"/>
</dbReference>
<dbReference type="PANTHER" id="PTHR19143:SF327">
    <property type="entry name" value="FI21813P1-RELATED"/>
    <property type="match status" value="1"/>
</dbReference>
<evidence type="ECO:0000313" key="4">
    <source>
        <dbReference type="EMBL" id="EAT40145.1"/>
    </source>
</evidence>
<reference evidence="4" key="1">
    <citation type="submission" date="2005-10" db="EMBL/GenBank/DDBJ databases">
        <authorList>
            <person name="Loftus B.J."/>
            <person name="Nene V.M."/>
            <person name="Hannick L.I."/>
            <person name="Bidwell S."/>
            <person name="Haas B."/>
            <person name="Amedeo P."/>
            <person name="Orvis J."/>
            <person name="Wortman J.R."/>
            <person name="White O.R."/>
            <person name="Salzberg S."/>
            <person name="Shumway M."/>
            <person name="Koo H."/>
            <person name="Zhao Y."/>
            <person name="Holmes M."/>
            <person name="Miller J."/>
            <person name="Schatz M."/>
            <person name="Pop M."/>
            <person name="Pai G."/>
            <person name="Utterback T."/>
            <person name="Rogers Y.-H."/>
            <person name="Kravitz S."/>
            <person name="Fraser C.M."/>
        </authorList>
    </citation>
    <scope>NUCLEOTIDE SEQUENCE</scope>
    <source>
        <strain evidence="4">Liverpool</strain>
    </source>
</reference>
<name>A0A1S4FIS4_AEDAE</name>
<protein>
    <submittedName>
        <fullName evidence="4">AAEL008104-PA</fullName>
    </submittedName>
</protein>
<dbReference type="CDD" id="cd00087">
    <property type="entry name" value="FReD"/>
    <property type="match status" value="1"/>
</dbReference>
<dbReference type="Proteomes" id="UP000682892">
    <property type="component" value="Chromosome 3"/>
</dbReference>
<dbReference type="OMA" id="NCANERA"/>
<dbReference type="PROSITE" id="PS51406">
    <property type="entry name" value="FIBRINOGEN_C_2"/>
    <property type="match status" value="1"/>
</dbReference>
<dbReference type="InterPro" id="IPR020837">
    <property type="entry name" value="Fibrinogen_CS"/>
</dbReference>
<feature type="chain" id="PRO_5036488894" evidence="2">
    <location>
        <begin position="24"/>
        <end position="271"/>
    </location>
</feature>
<dbReference type="PANTHER" id="PTHR19143">
    <property type="entry name" value="FIBRINOGEN/TENASCIN/ANGIOPOEITIN"/>
    <property type="match status" value="1"/>
</dbReference>
<dbReference type="Gene3D" id="3.90.215.10">
    <property type="entry name" value="Gamma Fibrinogen, chain A, domain 1"/>
    <property type="match status" value="1"/>
</dbReference>
<dbReference type="OrthoDB" id="7734170at2759"/>
<evidence type="ECO:0000259" key="3">
    <source>
        <dbReference type="PROSITE" id="PS51406"/>
    </source>
</evidence>
<dbReference type="InterPro" id="IPR036056">
    <property type="entry name" value="Fibrinogen-like_C"/>
</dbReference>
<dbReference type="HOGENOM" id="CLU_038628_1_0_1"/>
<evidence type="ECO:0000256" key="2">
    <source>
        <dbReference type="SAM" id="SignalP"/>
    </source>
</evidence>
<evidence type="ECO:0000313" key="5">
    <source>
        <dbReference type="Proteomes" id="UP000682892"/>
    </source>
</evidence>
<reference evidence="4" key="2">
    <citation type="journal article" date="2007" name="Science">
        <title>Genome sequence of Aedes aegypti, a major arbovirus vector.</title>
        <authorList>
            <person name="Nene V."/>
            <person name="Wortman J.R."/>
            <person name="Lawson D."/>
            <person name="Haas B."/>
            <person name="Kodira C."/>
            <person name="Tu Z.J."/>
            <person name="Loftus B."/>
            <person name="Xi Z."/>
            <person name="Megy K."/>
            <person name="Grabherr M."/>
            <person name="Ren Q."/>
            <person name="Zdobnov E.M."/>
            <person name="Lobo N.F."/>
            <person name="Campbell K.S."/>
            <person name="Brown S.E."/>
            <person name="Bonaldo M.F."/>
            <person name="Zhu J."/>
            <person name="Sinkins S.P."/>
            <person name="Hogenkamp D.G."/>
            <person name="Amedeo P."/>
            <person name="Arensburger P."/>
            <person name="Atkinson P.W."/>
            <person name="Bidwell S."/>
            <person name="Biedler J."/>
            <person name="Birney E."/>
            <person name="Bruggner R.V."/>
            <person name="Costas J."/>
            <person name="Coy M.R."/>
            <person name="Crabtree J."/>
            <person name="Crawford M."/>
            <person name="Debruyn B."/>
            <person name="Decaprio D."/>
            <person name="Eiglmeier K."/>
            <person name="Eisenstadt E."/>
            <person name="El-Dorry H."/>
            <person name="Gelbart W.M."/>
            <person name="Gomes S.L."/>
            <person name="Hammond M."/>
            <person name="Hannick L.I."/>
            <person name="Hogan J.R."/>
            <person name="Holmes M.H."/>
            <person name="Jaffe D."/>
            <person name="Johnston J.S."/>
            <person name="Kennedy R.C."/>
            <person name="Koo H."/>
            <person name="Kravitz S."/>
            <person name="Kriventseva E.V."/>
            <person name="Kulp D."/>
            <person name="Labutti K."/>
            <person name="Lee E."/>
            <person name="Li S."/>
            <person name="Lovin D.D."/>
            <person name="Mao C."/>
            <person name="Mauceli E."/>
            <person name="Menck C.F."/>
            <person name="Miller J.R."/>
            <person name="Montgomery P."/>
            <person name="Mori A."/>
            <person name="Nascimento A.L."/>
            <person name="Naveira H.F."/>
            <person name="Nusbaum C."/>
            <person name="O'leary S."/>
            <person name="Orvis J."/>
            <person name="Pertea M."/>
            <person name="Quesneville H."/>
            <person name="Reidenbach K.R."/>
            <person name="Rogers Y.H."/>
            <person name="Roth C.W."/>
            <person name="Schneider J.R."/>
            <person name="Schatz M."/>
            <person name="Shumway M."/>
            <person name="Stanke M."/>
            <person name="Stinson E.O."/>
            <person name="Tubio J.M."/>
            <person name="Vanzee J.P."/>
            <person name="Verjovski-Almeida S."/>
            <person name="Werner D."/>
            <person name="White O."/>
            <person name="Wyder S."/>
            <person name="Zeng Q."/>
            <person name="Zhao Q."/>
            <person name="Zhao Y."/>
            <person name="Hill C.A."/>
            <person name="Raikhel A.S."/>
            <person name="Soares M.B."/>
            <person name="Knudson D.L."/>
            <person name="Lee N.H."/>
            <person name="Galagan J."/>
            <person name="Salzberg S.L."/>
            <person name="Paulsen I.T."/>
            <person name="Dimopoulos G."/>
            <person name="Collins F.H."/>
            <person name="Birren B."/>
            <person name="Fraser-Liggett C.M."/>
            <person name="Severson D.W."/>
        </authorList>
    </citation>
    <scope>NUCLEOTIDE SEQUENCE [LARGE SCALE GENOMIC DNA]</scope>
    <source>
        <strain evidence="4">Liverpool</strain>
    </source>
</reference>
<accession>A0A1S4FIS4</accession>
<keyword evidence="2" id="KW-0732">Signal</keyword>
<dbReference type="SMART" id="SM00186">
    <property type="entry name" value="FBG"/>
    <property type="match status" value="1"/>
</dbReference>
<dbReference type="SUPFAM" id="SSF56496">
    <property type="entry name" value="Fibrinogen C-terminal domain-like"/>
    <property type="match status" value="1"/>
</dbReference>
<dbReference type="PROSITE" id="PS00514">
    <property type="entry name" value="FIBRINOGEN_C_1"/>
    <property type="match status" value="1"/>
</dbReference>
<feature type="domain" description="Fibrinogen C-terminal" evidence="3">
    <location>
        <begin position="62"/>
        <end position="271"/>
    </location>
</feature>
<dbReference type="InterPro" id="IPR050373">
    <property type="entry name" value="Fibrinogen_C-term_domain"/>
</dbReference>
<sequence length="271" mass="31430">MAAKLVLVASALVFCCAGQPADSEFFINGVSGSCLFGFELLMGKLEFLEEKLYELERYQRETHSNNLFTSCSKEPSKISGKYRLQPIANEKPFVGFCEQEKYDGGWLVIQHRFDGSVNFYRNWKEYRDGFGRLDGEFWIGLERLHRLTKDKSVTLMVEIEDYDGNYGYASYKDFEIGSESERYELKRLGVYQGTIGNGMRSNEGRIFTTRDSKNDGDDENCAESEQGAWWYSECGEANPNGPHKKQGEWKKMYWYLHKEGAELKFFRMMIK</sequence>
<dbReference type="AlphaFoldDB" id="A0A1S4FIS4"/>
<reference evidence="4" key="3">
    <citation type="submission" date="2012-09" db="EMBL/GenBank/DDBJ databases">
        <authorList>
            <consortium name="VectorBase"/>
        </authorList>
    </citation>
    <scope>NUCLEOTIDE SEQUENCE</scope>
    <source>
        <strain evidence="4">Liverpool</strain>
    </source>
</reference>
<gene>
    <name evidence="4" type="ORF">AaeL_AAEL008104</name>
</gene>
<dbReference type="InterPro" id="IPR002181">
    <property type="entry name" value="Fibrinogen_a/b/g_C_dom"/>
</dbReference>